<dbReference type="InterPro" id="IPR013398">
    <property type="entry name" value="CRISPR-assoc_prot_Csy2"/>
</dbReference>
<name>A0A1T4P2E6_9GAMM</name>
<dbReference type="AlphaFoldDB" id="A0A1T4P2E6"/>
<protein>
    <submittedName>
        <fullName evidence="1">Type I-F CRISPR-associated protein Csy2</fullName>
    </submittedName>
</protein>
<dbReference type="Proteomes" id="UP000191418">
    <property type="component" value="Unassembled WGS sequence"/>
</dbReference>
<dbReference type="RefSeq" id="WP_078744948.1">
    <property type="nucleotide sequence ID" value="NZ_FUXG01000007.1"/>
</dbReference>
<organism evidence="1 2">
    <name type="scientific">Oceanospirillum multiglobuliferum</name>
    <dbReference type="NCBI Taxonomy" id="64969"/>
    <lineage>
        <taxon>Bacteria</taxon>
        <taxon>Pseudomonadati</taxon>
        <taxon>Pseudomonadota</taxon>
        <taxon>Gammaproteobacteria</taxon>
        <taxon>Oceanospirillales</taxon>
        <taxon>Oceanospirillaceae</taxon>
        <taxon>Oceanospirillum</taxon>
    </lineage>
</organism>
<sequence>MSTRRFLVLPHLKVHNANALSSPFTIGFPAMTAWLGFVHALQRNLTACYPSLQLIATGVISHQCDLQTYQGPGDFVHSIIGTGNPLDKEGNRSAFIEEARCHLDVSLLIEYQANEHTQDLMNQPDFSVAVSQQLMRMKVAGGDLQRFNLPMLQVLDDSDEQAQSKLMRSFMPGFALIERRELLQHEMEQGLDALDGILEYLTVHHTCTQDDDGNIHWKSQRKVDSNGKKPGWIVPIATGFQGISELGQAKNQRDSDLPHRFAESIVTLGEFRMAHRIKQLDEVLWHYHADLSHNLYLCQQIQTTEIDNDGFY</sequence>
<keyword evidence="2" id="KW-1185">Reference proteome</keyword>
<reference evidence="1 2" key="1">
    <citation type="submission" date="2017-01" db="EMBL/GenBank/DDBJ databases">
        <title>Genome Sequencing of a Marine Spirillum, Oceanospirillum multiglobuliferum ATCC 33336, from Japan.</title>
        <authorList>
            <person name="Carney J.G."/>
            <person name="Trachtenberg A.M."/>
            <person name="Rheaume B.A."/>
            <person name="Linnane J.D."/>
            <person name="Pitts N.L."/>
            <person name="Mykles D.L."/>
            <person name="Maclea K.S."/>
        </authorList>
    </citation>
    <scope>NUCLEOTIDE SEQUENCE [LARGE SCALE GENOMIC DNA]</scope>
    <source>
        <strain evidence="1 2">ATCC 33336</strain>
    </source>
</reference>
<gene>
    <name evidence="1" type="ORF">BTE48_10800</name>
</gene>
<dbReference type="NCBIfam" id="TIGR02565">
    <property type="entry name" value="cas_Csy2"/>
    <property type="match status" value="1"/>
</dbReference>
<dbReference type="Pfam" id="PF09614">
    <property type="entry name" value="Cas_Csy2"/>
    <property type="match status" value="1"/>
</dbReference>
<accession>A0A1T4P2E6</accession>
<proteinExistence type="predicted"/>
<dbReference type="STRING" id="64969.SAMN02745127_01328"/>
<dbReference type="CDD" id="cd09736">
    <property type="entry name" value="Csy2_I-F"/>
    <property type="match status" value="1"/>
</dbReference>
<comment type="caution">
    <text evidence="1">The sequence shown here is derived from an EMBL/GenBank/DDBJ whole genome shotgun (WGS) entry which is preliminary data.</text>
</comment>
<dbReference type="EMBL" id="MTSM01000013">
    <property type="protein sequence ID" value="OPX55108.1"/>
    <property type="molecule type" value="Genomic_DNA"/>
</dbReference>
<dbReference type="OrthoDB" id="1550641at2"/>
<evidence type="ECO:0000313" key="2">
    <source>
        <dbReference type="Proteomes" id="UP000191418"/>
    </source>
</evidence>
<evidence type="ECO:0000313" key="1">
    <source>
        <dbReference type="EMBL" id="OPX55108.1"/>
    </source>
</evidence>